<gene>
    <name evidence="2" type="ORF">MM171A00097_0072</name>
    <name evidence="3" type="ORF">MM171B00243_0026</name>
</gene>
<accession>A0A6H1Z809</accession>
<reference evidence="2" key="1">
    <citation type="submission" date="2020-03" db="EMBL/GenBank/DDBJ databases">
        <title>The deep terrestrial virosphere.</title>
        <authorList>
            <person name="Holmfeldt K."/>
            <person name="Nilsson E."/>
            <person name="Simone D."/>
            <person name="Lopez-Fernandez M."/>
            <person name="Wu X."/>
            <person name="de Brujin I."/>
            <person name="Lundin D."/>
            <person name="Andersson A."/>
            <person name="Bertilsson S."/>
            <person name="Dopson M."/>
        </authorList>
    </citation>
    <scope>NUCLEOTIDE SEQUENCE</scope>
    <source>
        <strain evidence="2">MM171A00097</strain>
        <strain evidence="3">MM171B00243</strain>
    </source>
</reference>
<organism evidence="2">
    <name type="scientific">viral metagenome</name>
    <dbReference type="NCBI Taxonomy" id="1070528"/>
    <lineage>
        <taxon>unclassified sequences</taxon>
        <taxon>metagenomes</taxon>
        <taxon>organismal metagenomes</taxon>
    </lineage>
</organism>
<name>A0A6H1Z809_9ZZZZ</name>
<dbReference type="EMBL" id="MT143883">
    <property type="protein sequence ID" value="QJB04472.1"/>
    <property type="molecule type" value="Genomic_DNA"/>
</dbReference>
<protein>
    <submittedName>
        <fullName evidence="2">Uncharacterized protein</fullName>
    </submittedName>
</protein>
<evidence type="ECO:0000313" key="2">
    <source>
        <dbReference type="EMBL" id="QJA43425.1"/>
    </source>
</evidence>
<feature type="transmembrane region" description="Helical" evidence="1">
    <location>
        <begin position="47"/>
        <end position="70"/>
    </location>
</feature>
<proteinExistence type="predicted"/>
<evidence type="ECO:0000313" key="3">
    <source>
        <dbReference type="EMBL" id="QJB04472.1"/>
    </source>
</evidence>
<keyword evidence="1" id="KW-1133">Transmembrane helix</keyword>
<keyword evidence="1" id="KW-0812">Transmembrane</keyword>
<dbReference type="EMBL" id="MT143710">
    <property type="protein sequence ID" value="QJA43425.1"/>
    <property type="molecule type" value="Genomic_DNA"/>
</dbReference>
<feature type="transmembrane region" description="Helical" evidence="1">
    <location>
        <begin position="6"/>
        <end position="26"/>
    </location>
</feature>
<evidence type="ECO:0000256" key="1">
    <source>
        <dbReference type="SAM" id="Phobius"/>
    </source>
</evidence>
<keyword evidence="1" id="KW-0472">Membrane</keyword>
<dbReference type="AlphaFoldDB" id="A0A6H1Z809"/>
<sequence>MLGLIGLGFSYLGTIMLFIGAVDTIGRAPVISANAKKDGWGKAFKKAIWKIALSKNAVFGLVLLTIGFILQLIHACC</sequence>